<dbReference type="EMBL" id="CP148074">
    <property type="protein sequence ID" value="WXL26801.1"/>
    <property type="molecule type" value="Genomic_DNA"/>
</dbReference>
<feature type="chain" id="PRO_5045428120" evidence="1">
    <location>
        <begin position="24"/>
        <end position="90"/>
    </location>
</feature>
<reference evidence="2 3" key="1">
    <citation type="submission" date="2024-03" db="EMBL/GenBank/DDBJ databases">
        <title>Complete genome of BD2.</title>
        <authorList>
            <person name="Cao G."/>
        </authorList>
    </citation>
    <scope>NUCLEOTIDE SEQUENCE [LARGE SCALE GENOMIC DNA]</scope>
    <source>
        <strain evidence="2 3">BD2</strain>
    </source>
</reference>
<gene>
    <name evidence="2" type="ORF">WG219_04785</name>
</gene>
<name>A0ABZ2RL52_ECTME</name>
<evidence type="ECO:0000256" key="1">
    <source>
        <dbReference type="SAM" id="SignalP"/>
    </source>
</evidence>
<protein>
    <submittedName>
        <fullName evidence="2">Uncharacterized protein</fullName>
    </submittedName>
</protein>
<keyword evidence="1" id="KW-0732">Signal</keyword>
<feature type="signal peptide" evidence="1">
    <location>
        <begin position="1"/>
        <end position="23"/>
    </location>
</feature>
<dbReference type="Proteomes" id="UP001476583">
    <property type="component" value="Chromosome"/>
</dbReference>
<organism evidence="2 3">
    <name type="scientific">Ectopseudomonas mendocina</name>
    <name type="common">Pseudomonas mendocina</name>
    <dbReference type="NCBI Taxonomy" id="300"/>
    <lineage>
        <taxon>Bacteria</taxon>
        <taxon>Pseudomonadati</taxon>
        <taxon>Pseudomonadota</taxon>
        <taxon>Gammaproteobacteria</taxon>
        <taxon>Pseudomonadales</taxon>
        <taxon>Pseudomonadaceae</taxon>
        <taxon>Ectopseudomonas</taxon>
    </lineage>
</organism>
<accession>A0ABZ2RL52</accession>
<keyword evidence="3" id="KW-1185">Reference proteome</keyword>
<evidence type="ECO:0000313" key="3">
    <source>
        <dbReference type="Proteomes" id="UP001476583"/>
    </source>
</evidence>
<sequence>MPKRLRFFLYLMMAMGFISGTQALNVYATEFVRPIGIGHQKPSNQITLLQNNGSLDPAFTQLDISLSWYGFLKWTVAAVTGGGHPCAQGY</sequence>
<proteinExistence type="predicted"/>
<evidence type="ECO:0000313" key="2">
    <source>
        <dbReference type="EMBL" id="WXL26801.1"/>
    </source>
</evidence>